<evidence type="ECO:0000313" key="9">
    <source>
        <dbReference type="RefSeq" id="XP_003745863.1"/>
    </source>
</evidence>
<feature type="region of interest" description="Disordered" evidence="5">
    <location>
        <begin position="40"/>
        <end position="67"/>
    </location>
</feature>
<feature type="region of interest" description="Disordered" evidence="5">
    <location>
        <begin position="807"/>
        <end position="923"/>
    </location>
</feature>
<keyword evidence="4" id="KW-0325">Glycoprotein</keyword>
<feature type="compositionally biased region" description="Low complexity" evidence="5">
    <location>
        <begin position="427"/>
        <end position="523"/>
    </location>
</feature>
<name>A0AAJ6VYS5_9ACAR</name>
<sequence length="1457" mass="156203">MRALLPVLLLLGPCRSQLSHELTKLQRQGVQTPHILFMVPEAPHPAEGGPEGSEEVASSEERRPEQDAVFVPFVEGSPGLVRFEQRPNHEEAHPLPEHGPPFVQEAPNVHGPVIHRNQYARPPHRGIHSHPGVLGQAVPHHPHIVPQPEQPLERHPGAHPTVYQIPPQHDEGGSGGSPHVIFQSPRPGGQNGVHPHIIQQGVQPVFIPAGPPQDPKVQQPPQDFVILRIFNDSSQPELINGGPYSVSETSEPRVEKPEGASKGPVTSGRPAAPDRPRLVLPIAEIAESADIVGGLSEDGEKSQSSTGDGQFSIPSSSSESGETFRAGGSTKVRTKENEGSTKEVDSSSSGERPSTGLEKKPTATTEAPAVSPPATTAALPVSTGEEKREPVIVFMSNGPLTLPTRAPEEMSGPVTQSSPTTPPPTVPSTTSESSVSLSTSESSVSPSTSEKSVSPTTSESPVPPTTSDSPVPPTTSESPVPPTTSESPVPPTTSGSSVSPANHTESSPETTTSTAPPASNPESGSPSELEPVIIVWSEPSTDLSSTTTTTTTTDSVTLPSIKEKTETTPSVSVAPKRNSEVTSTEQETLHRTPSTTEASYPTTSTTAKPDVSTTTATSPEASSPSTSTTQEAHSRATPGLSTRSSSTTTTPASLGKTHDPSGRSTITASSTSQSSSSTEATSSASSTLSVASTTTTTATQLYVKASTPTTAAPITAVHTETESPAVSNTSTSSAVATSSTTEKTSPSPSTTTTSTTTTSTTTTAAPTTTSTTSTTTTTTIRTITQAELDKMSSEPFDFVTEREQVRIESFSTSSVSPSPAYVPTESTVAETNVSEVTANEISNESADHPETTILTTKEDVLRTDTPALPGVTRRPSTRTTPSPSPSSLPPPSSTQPPRRSPSPPSTIAPPKYYDLPSEKEKPSVFPTHTIRTRNGQMRGNVIKTSAGVRVNSFLGIPYAQPPVGGMRFERPMEFPPWTGVFEAKKLPKSCPQPTMQLNGFVGVNVSDTSEDCLYLNIWSPFCDGSKKCRSRPVIVYIHGGGFIHGGTNWPIFDGAELAAKAETVVVSLNYRLGALGFLYVPSNGGRPERANMGLYDQHLALRWVKSNIKAFGGDHNKITIMGQDAGSASVGYHILTPRSTGLFKRAVMQSGSPFSFVLRNTKDQGETLFRSLASYTDCMSVHFNSTLRYDDVLQCMKKQPFENIIAASDKFNGKGANSFFPIMGEEFIPMNPKDSLLLKRFSNVDLLLSTTKSEGAFFLQHFLSPFTNVNDPDKINPGEIVFYLRVFLSALLGGKPTASLNELTQNTEPETREEKIQFLKNISAVIGDYPYLCATTEFGTEYANLRHNVYHMQYDHRPWFLLHPTWFPSTHNDDIMFWLGSVYKLKERTRADERVADELIAILTAFASKGTPQTRGKLTWPRINQGGYYMSVGSEVTELLRKPSANCRLWSRHYPQY</sequence>
<feature type="chain" id="PRO_5042496011" evidence="6">
    <location>
        <begin position="17"/>
        <end position="1457"/>
    </location>
</feature>
<feature type="compositionally biased region" description="Low complexity" evidence="5">
    <location>
        <begin position="872"/>
        <end position="881"/>
    </location>
</feature>
<dbReference type="InterPro" id="IPR019819">
    <property type="entry name" value="Carboxylesterase_B_CS"/>
</dbReference>
<dbReference type="PANTHER" id="PTHR43918">
    <property type="entry name" value="ACETYLCHOLINESTERASE"/>
    <property type="match status" value="1"/>
</dbReference>
<keyword evidence="3" id="KW-0378">Hydrolase</keyword>
<dbReference type="PROSITE" id="PS00941">
    <property type="entry name" value="CARBOXYLESTERASE_B_2"/>
    <property type="match status" value="1"/>
</dbReference>
<organism evidence="8 9">
    <name type="scientific">Galendromus occidentalis</name>
    <name type="common">western predatory mite</name>
    <dbReference type="NCBI Taxonomy" id="34638"/>
    <lineage>
        <taxon>Eukaryota</taxon>
        <taxon>Metazoa</taxon>
        <taxon>Ecdysozoa</taxon>
        <taxon>Arthropoda</taxon>
        <taxon>Chelicerata</taxon>
        <taxon>Arachnida</taxon>
        <taxon>Acari</taxon>
        <taxon>Parasitiformes</taxon>
        <taxon>Mesostigmata</taxon>
        <taxon>Gamasina</taxon>
        <taxon>Phytoseioidea</taxon>
        <taxon>Phytoseiidae</taxon>
        <taxon>Typhlodrominae</taxon>
        <taxon>Galendromus</taxon>
    </lineage>
</organism>
<proteinExistence type="inferred from homology"/>
<accession>A0AAJ6VYS5</accession>
<dbReference type="GO" id="GO:0006581">
    <property type="term" value="P:acetylcholine catabolic process"/>
    <property type="evidence" value="ECO:0007669"/>
    <property type="project" value="TreeGrafter"/>
</dbReference>
<dbReference type="InterPro" id="IPR002018">
    <property type="entry name" value="CarbesteraseB"/>
</dbReference>
<dbReference type="Pfam" id="PF00135">
    <property type="entry name" value="COesterase"/>
    <property type="match status" value="1"/>
</dbReference>
<dbReference type="GO" id="GO:0019695">
    <property type="term" value="P:choline metabolic process"/>
    <property type="evidence" value="ECO:0007669"/>
    <property type="project" value="TreeGrafter"/>
</dbReference>
<dbReference type="Proteomes" id="UP000694867">
    <property type="component" value="Unplaced"/>
</dbReference>
<evidence type="ECO:0000313" key="8">
    <source>
        <dbReference type="Proteomes" id="UP000694867"/>
    </source>
</evidence>
<feature type="region of interest" description="Disordered" evidence="5">
    <location>
        <begin position="236"/>
        <end position="277"/>
    </location>
</feature>
<feature type="compositionally biased region" description="Low complexity" evidence="5">
    <location>
        <begin position="809"/>
        <end position="818"/>
    </location>
</feature>
<gene>
    <name evidence="9" type="primary">LOC100899287</name>
</gene>
<feature type="compositionally biased region" description="Pro residues" evidence="5">
    <location>
        <begin position="882"/>
        <end position="907"/>
    </location>
</feature>
<reference evidence="9" key="1">
    <citation type="submission" date="2025-08" db="UniProtKB">
        <authorList>
            <consortium name="RefSeq"/>
        </authorList>
    </citation>
    <scope>IDENTIFICATION</scope>
</reference>
<feature type="compositionally biased region" description="Basic and acidic residues" evidence="5">
    <location>
        <begin position="250"/>
        <end position="259"/>
    </location>
</feature>
<feature type="compositionally biased region" description="Basic and acidic residues" evidence="5">
    <location>
        <begin position="845"/>
        <end position="862"/>
    </location>
</feature>
<comment type="similarity">
    <text evidence="1">Belongs to the type-B carboxylesterase/lipase family.</text>
</comment>
<feature type="compositionally biased region" description="Polar residues" evidence="5">
    <location>
        <begin position="824"/>
        <end position="844"/>
    </location>
</feature>
<feature type="compositionally biased region" description="Basic and acidic residues" evidence="5">
    <location>
        <begin position="333"/>
        <end position="345"/>
    </location>
</feature>
<feature type="compositionally biased region" description="Low complexity" evidence="5">
    <location>
        <begin position="539"/>
        <end position="560"/>
    </location>
</feature>
<dbReference type="Gene3D" id="3.40.50.1820">
    <property type="entry name" value="alpha/beta hydrolase"/>
    <property type="match status" value="1"/>
</dbReference>
<dbReference type="InterPro" id="IPR050654">
    <property type="entry name" value="AChE-related_enzymes"/>
</dbReference>
<feature type="compositionally biased region" description="Low complexity" evidence="5">
    <location>
        <begin position="664"/>
        <end position="716"/>
    </location>
</feature>
<dbReference type="GeneID" id="100899287"/>
<feature type="compositionally biased region" description="Low complexity" evidence="5">
    <location>
        <begin position="592"/>
        <end position="629"/>
    </location>
</feature>
<dbReference type="GO" id="GO:0003990">
    <property type="term" value="F:acetylcholinesterase activity"/>
    <property type="evidence" value="ECO:0007669"/>
    <property type="project" value="TreeGrafter"/>
</dbReference>
<evidence type="ECO:0000256" key="1">
    <source>
        <dbReference type="ARBA" id="ARBA00005964"/>
    </source>
</evidence>
<feature type="compositionally biased region" description="Low complexity" evidence="5">
    <location>
        <begin position="641"/>
        <end position="653"/>
    </location>
</feature>
<feature type="compositionally biased region" description="Low complexity" evidence="5">
    <location>
        <begin position="723"/>
        <end position="778"/>
    </location>
</feature>
<dbReference type="GO" id="GO:0005886">
    <property type="term" value="C:plasma membrane"/>
    <property type="evidence" value="ECO:0007669"/>
    <property type="project" value="TreeGrafter"/>
</dbReference>
<evidence type="ECO:0000256" key="3">
    <source>
        <dbReference type="ARBA" id="ARBA00022801"/>
    </source>
</evidence>
<dbReference type="GO" id="GO:0005615">
    <property type="term" value="C:extracellular space"/>
    <property type="evidence" value="ECO:0007669"/>
    <property type="project" value="TreeGrafter"/>
</dbReference>
<keyword evidence="2" id="KW-0719">Serine esterase</keyword>
<keyword evidence="6" id="KW-0732">Signal</keyword>
<feature type="signal peptide" evidence="6">
    <location>
        <begin position="1"/>
        <end position="16"/>
    </location>
</feature>
<evidence type="ECO:0000256" key="4">
    <source>
        <dbReference type="ARBA" id="ARBA00023180"/>
    </source>
</evidence>
<dbReference type="PANTHER" id="PTHR43918:SF4">
    <property type="entry name" value="CARBOXYLIC ESTER HYDROLASE"/>
    <property type="match status" value="1"/>
</dbReference>
<evidence type="ECO:0000256" key="6">
    <source>
        <dbReference type="SAM" id="SignalP"/>
    </source>
</evidence>
<feature type="region of interest" description="Disordered" evidence="5">
    <location>
        <begin position="294"/>
        <end position="778"/>
    </location>
</feature>
<dbReference type="PRINTS" id="PR01217">
    <property type="entry name" value="PRICHEXTENSN"/>
</dbReference>
<dbReference type="RefSeq" id="XP_003745863.1">
    <property type="nucleotide sequence ID" value="XM_003745815.2"/>
</dbReference>
<feature type="domain" description="Carboxylesterase type B" evidence="7">
    <location>
        <begin position="928"/>
        <end position="1439"/>
    </location>
</feature>
<feature type="compositionally biased region" description="Low complexity" evidence="5">
    <location>
        <begin position="362"/>
        <end position="383"/>
    </location>
</feature>
<dbReference type="InterPro" id="IPR029058">
    <property type="entry name" value="AB_hydrolase_fold"/>
</dbReference>
<protein>
    <submittedName>
        <fullName evidence="9">Mucin-12</fullName>
    </submittedName>
</protein>
<feature type="region of interest" description="Disordered" evidence="5">
    <location>
        <begin position="167"/>
        <end position="193"/>
    </location>
</feature>
<evidence type="ECO:0000256" key="5">
    <source>
        <dbReference type="SAM" id="MobiDB-lite"/>
    </source>
</evidence>
<evidence type="ECO:0000259" key="7">
    <source>
        <dbReference type="Pfam" id="PF00135"/>
    </source>
</evidence>
<dbReference type="KEGG" id="goe:100899287"/>
<keyword evidence="8" id="KW-1185">Reference proteome</keyword>
<evidence type="ECO:0000256" key="2">
    <source>
        <dbReference type="ARBA" id="ARBA00022487"/>
    </source>
</evidence>
<dbReference type="SUPFAM" id="SSF53474">
    <property type="entry name" value="alpha/beta-Hydrolases"/>
    <property type="match status" value="1"/>
</dbReference>